<dbReference type="STRING" id="694573.A0A194V559"/>
<evidence type="ECO:0000313" key="8">
    <source>
        <dbReference type="Proteomes" id="UP000078576"/>
    </source>
</evidence>
<dbReference type="SUPFAM" id="SSF103473">
    <property type="entry name" value="MFS general substrate transporter"/>
    <property type="match status" value="1"/>
</dbReference>
<sequence length="599" mass="65002">MASYVSNLGHQQDTNFNTQVPEPIVPVKFSQEPDIEKSHISPVETSAQPNDDPFLVVFGSKDPDNPKYWPSSRKWRVTSILAITDFNRIMVSTIFAPAISTIAKELDMTSTESFMAYSIFALATAFGPLLIGPLSEVYGRQPIFHASNIWFLGWNMACGFAHSEGLLVASRFLAGFGASATFALSGGVMGDVWRPEECGRSLGLYSLLPLLAPAVGPIVGGLINQYTTWRWMFWSTSIFQAVMIVITVVPYPETYAPLILSRRAARLRSESGDARYYTAQEKQDDGRSVFTLLFRALSRPMRLLIFHPIIRITSLISAFWYGTLYILLSGFSTLWTSQYHQSSVTSGLHYIASALGKIVASKIAGPLIDVLYHHMIKRSKRGQHKPEYRLPLAIPGGGSCHHWACSYMDGPHSIMRPGLRSISAYVMDADPDHVSSALAASQLLRSLTAFLFPLFSPSMYSAIGYGWGSSIIGFAGLFFGLPAPTNDNVPSVRGERLSLDHLASASVEGALTLDLGGIRGQSAPRNLNILLGVVAAVDAGAVRTAIAPAPAPAVLVAEGGVALQAVEVVDALVDRVDARVEVAWDVAVDFGLFGGFCQF</sequence>
<name>A0A194V559_CYTMA</name>
<dbReference type="InterPro" id="IPR036259">
    <property type="entry name" value="MFS_trans_sf"/>
</dbReference>
<feature type="transmembrane region" description="Helical" evidence="5">
    <location>
        <begin position="229"/>
        <end position="252"/>
    </location>
</feature>
<dbReference type="Proteomes" id="UP000078576">
    <property type="component" value="Unassembled WGS sequence"/>
</dbReference>
<dbReference type="PANTHER" id="PTHR23502:SF60">
    <property type="entry name" value="MAJOR FACILITATOR SUPERFAMILY (MFS) PROFILE DOMAIN-CONTAINING PROTEIN-RELATED"/>
    <property type="match status" value="1"/>
</dbReference>
<gene>
    <name evidence="7" type="ORF">VP1G_06271</name>
</gene>
<dbReference type="PROSITE" id="PS50850">
    <property type="entry name" value="MFS"/>
    <property type="match status" value="1"/>
</dbReference>
<feature type="transmembrane region" description="Helical" evidence="5">
    <location>
        <begin position="168"/>
        <end position="190"/>
    </location>
</feature>
<feature type="transmembrane region" description="Helical" evidence="5">
    <location>
        <begin position="202"/>
        <end position="223"/>
    </location>
</feature>
<dbReference type="Gene3D" id="1.20.1250.20">
    <property type="entry name" value="MFS general substrate transporter like domains"/>
    <property type="match status" value="1"/>
</dbReference>
<evidence type="ECO:0000313" key="7">
    <source>
        <dbReference type="EMBL" id="KUI58976.1"/>
    </source>
</evidence>
<feature type="transmembrane region" description="Helical" evidence="5">
    <location>
        <begin position="303"/>
        <end position="328"/>
    </location>
</feature>
<keyword evidence="2 5" id="KW-0812">Transmembrane</keyword>
<organism evidence="7 8">
    <name type="scientific">Cytospora mali</name>
    <name type="common">Apple Valsa canker fungus</name>
    <name type="synonym">Valsa mali</name>
    <dbReference type="NCBI Taxonomy" id="578113"/>
    <lineage>
        <taxon>Eukaryota</taxon>
        <taxon>Fungi</taxon>
        <taxon>Dikarya</taxon>
        <taxon>Ascomycota</taxon>
        <taxon>Pezizomycotina</taxon>
        <taxon>Sordariomycetes</taxon>
        <taxon>Sordariomycetidae</taxon>
        <taxon>Diaporthales</taxon>
        <taxon>Cytosporaceae</taxon>
        <taxon>Cytospora</taxon>
    </lineage>
</organism>
<protein>
    <recommendedName>
        <fullName evidence="6">Major facilitator superfamily (MFS) profile domain-containing protein</fullName>
    </recommendedName>
</protein>
<dbReference type="Pfam" id="PF07690">
    <property type="entry name" value="MFS_1"/>
    <property type="match status" value="1"/>
</dbReference>
<feature type="domain" description="Major facilitator superfamily (MFS) profile" evidence="6">
    <location>
        <begin position="77"/>
        <end position="599"/>
    </location>
</feature>
<evidence type="ECO:0000256" key="1">
    <source>
        <dbReference type="ARBA" id="ARBA00004141"/>
    </source>
</evidence>
<evidence type="ECO:0000256" key="2">
    <source>
        <dbReference type="ARBA" id="ARBA00022692"/>
    </source>
</evidence>
<dbReference type="OrthoDB" id="6770063at2759"/>
<dbReference type="GO" id="GO:0016020">
    <property type="term" value="C:membrane"/>
    <property type="evidence" value="ECO:0007669"/>
    <property type="project" value="UniProtKB-SubCell"/>
</dbReference>
<keyword evidence="3 5" id="KW-1133">Transmembrane helix</keyword>
<keyword evidence="8" id="KW-1185">Reference proteome</keyword>
<evidence type="ECO:0000259" key="6">
    <source>
        <dbReference type="PROSITE" id="PS50850"/>
    </source>
</evidence>
<dbReference type="AlphaFoldDB" id="A0A194V559"/>
<accession>A0A194V559</accession>
<keyword evidence="4 5" id="KW-0472">Membrane</keyword>
<feature type="transmembrane region" description="Helical" evidence="5">
    <location>
        <begin position="114"/>
        <end position="131"/>
    </location>
</feature>
<dbReference type="InterPro" id="IPR020846">
    <property type="entry name" value="MFS_dom"/>
</dbReference>
<evidence type="ECO:0000256" key="4">
    <source>
        <dbReference type="ARBA" id="ARBA00023136"/>
    </source>
</evidence>
<evidence type="ECO:0000256" key="5">
    <source>
        <dbReference type="SAM" id="Phobius"/>
    </source>
</evidence>
<dbReference type="PANTHER" id="PTHR23502">
    <property type="entry name" value="MAJOR FACILITATOR SUPERFAMILY"/>
    <property type="match status" value="1"/>
</dbReference>
<reference evidence="8" key="1">
    <citation type="submission" date="2014-12" db="EMBL/GenBank/DDBJ databases">
        <title>Genome Sequence of Valsa Canker Pathogens Uncovers a Specific Adaption of Colonization on Woody Bark.</title>
        <authorList>
            <person name="Yin Z."/>
            <person name="Liu H."/>
            <person name="Gao X."/>
            <person name="Li Z."/>
            <person name="Song N."/>
            <person name="Ke X."/>
            <person name="Dai Q."/>
            <person name="Wu Y."/>
            <person name="Sun Y."/>
            <person name="Xu J.-R."/>
            <person name="Kang Z.K."/>
            <person name="Wang L."/>
            <person name="Huang L."/>
        </authorList>
    </citation>
    <scope>NUCLEOTIDE SEQUENCE [LARGE SCALE GENOMIC DNA]</scope>
    <source>
        <strain evidence="8">SXYL134</strain>
    </source>
</reference>
<dbReference type="GO" id="GO:0022857">
    <property type="term" value="F:transmembrane transporter activity"/>
    <property type="evidence" value="ECO:0007669"/>
    <property type="project" value="InterPro"/>
</dbReference>
<evidence type="ECO:0000256" key="3">
    <source>
        <dbReference type="ARBA" id="ARBA00022989"/>
    </source>
</evidence>
<proteinExistence type="predicted"/>
<comment type="subcellular location">
    <subcellularLocation>
        <location evidence="1">Membrane</location>
        <topology evidence="1">Multi-pass membrane protein</topology>
    </subcellularLocation>
</comment>
<dbReference type="InterPro" id="IPR011701">
    <property type="entry name" value="MFS"/>
</dbReference>
<dbReference type="EMBL" id="KN714722">
    <property type="protein sequence ID" value="KUI58976.1"/>
    <property type="molecule type" value="Genomic_DNA"/>
</dbReference>